<dbReference type="InterPro" id="IPR021647">
    <property type="entry name" value="CusF_Ec"/>
</dbReference>
<evidence type="ECO:0000313" key="3">
    <source>
        <dbReference type="Proteomes" id="UP000215616"/>
    </source>
</evidence>
<reference evidence="2 3" key="1">
    <citation type="submission" date="2017-03" db="EMBL/GenBank/DDBJ databases">
        <title>Lifting the veil on microbial sulfur biogeochemistry in mining wastewaters.</title>
        <authorList>
            <person name="Kantor R.S."/>
            <person name="Colenbrander Nelson T."/>
            <person name="Marshall S."/>
            <person name="Bennett D."/>
            <person name="Apte S."/>
            <person name="Camacho D."/>
            <person name="Thomas B.C."/>
            <person name="Warren L.A."/>
            <person name="Banfield J.F."/>
        </authorList>
    </citation>
    <scope>NUCLEOTIDE SEQUENCE [LARGE SCALE GENOMIC DNA]</scope>
    <source>
        <strain evidence="2">32-67-7</strain>
    </source>
</reference>
<sequence length="118" mass="12111">MKTFLAAGALALALTGPALAQADMKMGDMKMDDMAGMKHDAPAATKTADGQGVIKGIDAAGGTVTLQHQPIPALKWPAMTMKFKAAPALLKPFKVGQAVTFKLKPMGASAEVVAMSAK</sequence>
<evidence type="ECO:0000313" key="2">
    <source>
        <dbReference type="EMBL" id="OYX02221.1"/>
    </source>
</evidence>
<dbReference type="Pfam" id="PF11604">
    <property type="entry name" value="CusF_Ec"/>
    <property type="match status" value="1"/>
</dbReference>
<comment type="caution">
    <text evidence="2">The sequence shown here is derived from an EMBL/GenBank/DDBJ whole genome shotgun (WGS) entry which is preliminary data.</text>
</comment>
<name>A0A258D345_CAUVI</name>
<keyword evidence="1" id="KW-0732">Signal</keyword>
<feature type="chain" id="PRO_5012875388" evidence="1">
    <location>
        <begin position="21"/>
        <end position="118"/>
    </location>
</feature>
<dbReference type="AlphaFoldDB" id="A0A258D345"/>
<proteinExistence type="predicted"/>
<feature type="signal peptide" evidence="1">
    <location>
        <begin position="1"/>
        <end position="20"/>
    </location>
</feature>
<dbReference type="EMBL" id="NCDQ01000199">
    <property type="protein sequence ID" value="OYX02221.1"/>
    <property type="molecule type" value="Genomic_DNA"/>
</dbReference>
<gene>
    <name evidence="2" type="ORF">B7Z12_12475</name>
</gene>
<accession>A0A258D345</accession>
<dbReference type="Gene3D" id="2.40.50.320">
    <property type="entry name" value="Copper binding periplasmic protein CusF"/>
    <property type="match status" value="1"/>
</dbReference>
<organism evidence="2 3">
    <name type="scientific">Caulobacter vibrioides</name>
    <name type="common">Caulobacter crescentus</name>
    <dbReference type="NCBI Taxonomy" id="155892"/>
    <lineage>
        <taxon>Bacteria</taxon>
        <taxon>Pseudomonadati</taxon>
        <taxon>Pseudomonadota</taxon>
        <taxon>Alphaproteobacteria</taxon>
        <taxon>Caulobacterales</taxon>
        <taxon>Caulobacteraceae</taxon>
        <taxon>Caulobacter</taxon>
    </lineage>
</organism>
<protein>
    <submittedName>
        <fullName evidence="2">Copper-binding protein</fullName>
    </submittedName>
</protein>
<dbReference type="InterPro" id="IPR042230">
    <property type="entry name" value="CusF_sf"/>
</dbReference>
<dbReference type="Proteomes" id="UP000215616">
    <property type="component" value="Unassembled WGS sequence"/>
</dbReference>
<evidence type="ECO:0000256" key="1">
    <source>
        <dbReference type="SAM" id="SignalP"/>
    </source>
</evidence>